<dbReference type="GO" id="GO:0006511">
    <property type="term" value="P:ubiquitin-dependent protein catabolic process"/>
    <property type="evidence" value="ECO:0007669"/>
    <property type="project" value="UniProtKB-UniRule"/>
</dbReference>
<dbReference type="PANTHER" id="PTHR43337:SF3">
    <property type="entry name" value="PURINE TRANSPORTER"/>
    <property type="match status" value="1"/>
</dbReference>
<evidence type="ECO:0000256" key="5">
    <source>
        <dbReference type="ARBA" id="ARBA00022448"/>
    </source>
</evidence>
<keyword evidence="5" id="KW-0813">Transport</keyword>
<evidence type="ECO:0000256" key="12">
    <source>
        <dbReference type="ARBA" id="ARBA00023136"/>
    </source>
</evidence>
<feature type="compositionally biased region" description="Basic and acidic residues" evidence="14">
    <location>
        <begin position="568"/>
        <end position="579"/>
    </location>
</feature>
<dbReference type="Gene3D" id="3.40.532.10">
    <property type="entry name" value="Peptidase C12, ubiquitin carboxyl-terminal hydrolase"/>
    <property type="match status" value="1"/>
</dbReference>
<dbReference type="Pfam" id="PF18031">
    <property type="entry name" value="UCH_C"/>
    <property type="match status" value="1"/>
</dbReference>
<protein>
    <recommendedName>
        <fullName evidence="4 13">ubiquitinyl hydrolase 1</fullName>
        <ecNumber evidence="4 13">3.4.19.12</ecNumber>
    </recommendedName>
</protein>
<evidence type="ECO:0000256" key="13">
    <source>
        <dbReference type="PROSITE-ProRule" id="PRU01393"/>
    </source>
</evidence>
<evidence type="ECO:0000256" key="14">
    <source>
        <dbReference type="SAM" id="MobiDB-lite"/>
    </source>
</evidence>
<evidence type="ECO:0000259" key="16">
    <source>
        <dbReference type="PROSITE" id="PS52048"/>
    </source>
</evidence>
<feature type="transmembrane region" description="Helical" evidence="15">
    <location>
        <begin position="344"/>
        <end position="364"/>
    </location>
</feature>
<reference evidence="17" key="2">
    <citation type="submission" date="2023-05" db="EMBL/GenBank/DDBJ databases">
        <authorList>
            <consortium name="Lawrence Berkeley National Laboratory"/>
            <person name="Steindorff A."/>
            <person name="Hensen N."/>
            <person name="Bonometti L."/>
            <person name="Westerberg I."/>
            <person name="Brannstrom I.O."/>
            <person name="Guillou S."/>
            <person name="Cros-Aarteil S."/>
            <person name="Calhoun S."/>
            <person name="Haridas S."/>
            <person name="Kuo A."/>
            <person name="Mondo S."/>
            <person name="Pangilinan J."/>
            <person name="Riley R."/>
            <person name="Labutti K."/>
            <person name="Andreopoulos B."/>
            <person name="Lipzen A."/>
            <person name="Chen C."/>
            <person name="Yanf M."/>
            <person name="Daum C."/>
            <person name="Ng V."/>
            <person name="Clum A."/>
            <person name="Ohm R."/>
            <person name="Martin F."/>
            <person name="Silar P."/>
            <person name="Natvig D."/>
            <person name="Lalanne C."/>
            <person name="Gautier V."/>
            <person name="Ament-Velasquez S.L."/>
            <person name="Kruys A."/>
            <person name="Hutchinson M.I."/>
            <person name="Powell A.J."/>
            <person name="Barry K."/>
            <person name="Miller A.N."/>
            <person name="Grigoriev I.V."/>
            <person name="Debuchy R."/>
            <person name="Gladieux P."/>
            <person name="Thoren M.H."/>
            <person name="Johannesson H."/>
        </authorList>
    </citation>
    <scope>NUCLEOTIDE SEQUENCE</scope>
    <source>
        <strain evidence="17">CBS 359.72</strain>
    </source>
</reference>
<name>A0AAN7HTU9_9PEZI</name>
<evidence type="ECO:0000256" key="7">
    <source>
        <dbReference type="ARBA" id="ARBA00022692"/>
    </source>
</evidence>
<feature type="site" description="Transition state stabilizer" evidence="13">
    <location>
        <position position="682"/>
    </location>
</feature>
<dbReference type="CDD" id="cd09617">
    <property type="entry name" value="Peptidase_C12_UCH37_BAP1"/>
    <property type="match status" value="1"/>
</dbReference>
<evidence type="ECO:0000256" key="9">
    <source>
        <dbReference type="ARBA" id="ARBA00022801"/>
    </source>
</evidence>
<feature type="transmembrane region" description="Helical" evidence="15">
    <location>
        <begin position="281"/>
        <end position="297"/>
    </location>
</feature>
<keyword evidence="7 15" id="KW-0812">Transmembrane</keyword>
<feature type="transmembrane region" description="Helical" evidence="15">
    <location>
        <begin position="494"/>
        <end position="514"/>
    </location>
</feature>
<evidence type="ECO:0000256" key="10">
    <source>
        <dbReference type="ARBA" id="ARBA00022807"/>
    </source>
</evidence>
<dbReference type="GO" id="GO:0015853">
    <property type="term" value="P:adenine transport"/>
    <property type="evidence" value="ECO:0007669"/>
    <property type="project" value="TreeGrafter"/>
</dbReference>
<feature type="transmembrane region" description="Helical" evidence="15">
    <location>
        <begin position="385"/>
        <end position="405"/>
    </location>
</feature>
<keyword evidence="18" id="KW-1185">Reference proteome</keyword>
<dbReference type="GO" id="GO:0005345">
    <property type="term" value="F:purine nucleobase transmembrane transporter activity"/>
    <property type="evidence" value="ECO:0007669"/>
    <property type="project" value="TreeGrafter"/>
</dbReference>
<evidence type="ECO:0000256" key="8">
    <source>
        <dbReference type="ARBA" id="ARBA00022786"/>
    </source>
</evidence>
<feature type="active site" description="Nucleophile" evidence="13">
    <location>
        <position position="688"/>
    </location>
</feature>
<dbReference type="InterPro" id="IPR001578">
    <property type="entry name" value="Peptidase_C12_UCH"/>
</dbReference>
<dbReference type="GO" id="GO:0005886">
    <property type="term" value="C:plasma membrane"/>
    <property type="evidence" value="ECO:0007669"/>
    <property type="project" value="TreeGrafter"/>
</dbReference>
<dbReference type="PANTHER" id="PTHR43337">
    <property type="entry name" value="XANTHINE/URACIL PERMEASE C887.17-RELATED"/>
    <property type="match status" value="1"/>
</dbReference>
<feature type="transmembrane region" description="Helical" evidence="15">
    <location>
        <begin position="259"/>
        <end position="276"/>
    </location>
</feature>
<evidence type="ECO:0000313" key="18">
    <source>
        <dbReference type="Proteomes" id="UP001303647"/>
    </source>
</evidence>
<organism evidence="17 18">
    <name type="scientific">Corynascus novoguineensis</name>
    <dbReference type="NCBI Taxonomy" id="1126955"/>
    <lineage>
        <taxon>Eukaryota</taxon>
        <taxon>Fungi</taxon>
        <taxon>Dikarya</taxon>
        <taxon>Ascomycota</taxon>
        <taxon>Pezizomycotina</taxon>
        <taxon>Sordariomycetes</taxon>
        <taxon>Sordariomycetidae</taxon>
        <taxon>Sordariales</taxon>
        <taxon>Chaetomiaceae</taxon>
        <taxon>Corynascus</taxon>
    </lineage>
</organism>
<comment type="subcellular location">
    <subcellularLocation>
        <location evidence="2">Membrane</location>
        <topology evidence="2">Multi-pass membrane protein</topology>
    </subcellularLocation>
</comment>
<dbReference type="InterPro" id="IPR045018">
    <property type="entry name" value="Azg-like"/>
</dbReference>
<dbReference type="PROSITE" id="PS52048">
    <property type="entry name" value="UCH_DOMAIN"/>
    <property type="match status" value="1"/>
</dbReference>
<dbReference type="AlphaFoldDB" id="A0AAN7HTU9"/>
<evidence type="ECO:0000256" key="2">
    <source>
        <dbReference type="ARBA" id="ARBA00004141"/>
    </source>
</evidence>
<comment type="catalytic activity">
    <reaction evidence="1 13">
        <text>Thiol-dependent hydrolysis of ester, thioester, amide, peptide and isopeptide bonds formed by the C-terminal Gly of ubiquitin (a 76-residue protein attached to proteins as an intracellular targeting signal).</text>
        <dbReference type="EC" id="3.4.19.12"/>
    </reaction>
</comment>
<dbReference type="FunFam" id="3.40.532.10:FF:000009">
    <property type="entry name" value="Ubiquitin carboxyl-terminal hydrolase"/>
    <property type="match status" value="1"/>
</dbReference>
<feature type="site" description="Important for enzyme activity" evidence="13">
    <location>
        <position position="792"/>
    </location>
</feature>
<dbReference type="EMBL" id="MU857611">
    <property type="protein sequence ID" value="KAK4250759.1"/>
    <property type="molecule type" value="Genomic_DNA"/>
</dbReference>
<dbReference type="InterPro" id="IPR006043">
    <property type="entry name" value="NCS2"/>
</dbReference>
<comment type="similarity">
    <text evidence="13">Belongs to the peptidase C12 family.</text>
</comment>
<keyword evidence="10 13" id="KW-0788">Thiol protease</keyword>
<keyword evidence="9 13" id="KW-0378">Hydrolase</keyword>
<feature type="transmembrane region" description="Helical" evidence="15">
    <location>
        <begin position="199"/>
        <end position="218"/>
    </location>
</feature>
<dbReference type="InterPro" id="IPR041507">
    <property type="entry name" value="UCH_C"/>
</dbReference>
<gene>
    <name evidence="17" type="ORF">C7999DRAFT_38356</name>
</gene>
<feature type="domain" description="UCH catalytic" evidence="16">
    <location>
        <begin position="601"/>
        <end position="838"/>
    </location>
</feature>
<dbReference type="InterPro" id="IPR036959">
    <property type="entry name" value="Peptidase_C12_UCH_sf"/>
</dbReference>
<reference evidence="17" key="1">
    <citation type="journal article" date="2023" name="Mol. Phylogenet. Evol.">
        <title>Genome-scale phylogeny and comparative genomics of the fungal order Sordariales.</title>
        <authorList>
            <person name="Hensen N."/>
            <person name="Bonometti L."/>
            <person name="Westerberg I."/>
            <person name="Brannstrom I.O."/>
            <person name="Guillou S."/>
            <person name="Cros-Aarteil S."/>
            <person name="Calhoun S."/>
            <person name="Haridas S."/>
            <person name="Kuo A."/>
            <person name="Mondo S."/>
            <person name="Pangilinan J."/>
            <person name="Riley R."/>
            <person name="LaButti K."/>
            <person name="Andreopoulos B."/>
            <person name="Lipzen A."/>
            <person name="Chen C."/>
            <person name="Yan M."/>
            <person name="Daum C."/>
            <person name="Ng V."/>
            <person name="Clum A."/>
            <person name="Steindorff A."/>
            <person name="Ohm R.A."/>
            <person name="Martin F."/>
            <person name="Silar P."/>
            <person name="Natvig D.O."/>
            <person name="Lalanne C."/>
            <person name="Gautier V."/>
            <person name="Ament-Velasquez S.L."/>
            <person name="Kruys A."/>
            <person name="Hutchinson M.I."/>
            <person name="Powell A.J."/>
            <person name="Barry K."/>
            <person name="Miller A.N."/>
            <person name="Grigoriev I.V."/>
            <person name="Debuchy R."/>
            <person name="Gladieux P."/>
            <person name="Hiltunen Thoren M."/>
            <person name="Johannesson H."/>
        </authorList>
    </citation>
    <scope>NUCLEOTIDE SEQUENCE</scope>
    <source>
        <strain evidence="17">CBS 359.72</strain>
    </source>
</reference>
<feature type="transmembrane region" description="Helical" evidence="15">
    <location>
        <begin position="425"/>
        <end position="449"/>
    </location>
</feature>
<evidence type="ECO:0000256" key="15">
    <source>
        <dbReference type="SAM" id="Phobius"/>
    </source>
</evidence>
<feature type="active site" description="Proton donor" evidence="13">
    <location>
        <position position="777"/>
    </location>
</feature>
<feature type="transmembrane region" description="Helical" evidence="15">
    <location>
        <begin position="121"/>
        <end position="145"/>
    </location>
</feature>
<evidence type="ECO:0000256" key="6">
    <source>
        <dbReference type="ARBA" id="ARBA00022670"/>
    </source>
</evidence>
<accession>A0AAN7HTU9</accession>
<dbReference type="EC" id="3.4.19.12" evidence="4 13"/>
<comment type="caution">
    <text evidence="17">The sequence shown here is derived from an EMBL/GenBank/DDBJ whole genome shotgun (WGS) entry which is preliminary data.</text>
</comment>
<dbReference type="Proteomes" id="UP001303647">
    <property type="component" value="Unassembled WGS sequence"/>
</dbReference>
<keyword evidence="11 15" id="KW-1133">Transmembrane helix</keyword>
<proteinExistence type="inferred from homology"/>
<dbReference type="Pfam" id="PF01088">
    <property type="entry name" value="Peptidase_C12"/>
    <property type="match status" value="1"/>
</dbReference>
<feature type="region of interest" description="Disordered" evidence="14">
    <location>
        <begin position="565"/>
        <end position="599"/>
    </location>
</feature>
<keyword evidence="12 15" id="KW-0472">Membrane</keyword>
<evidence type="ECO:0000256" key="11">
    <source>
        <dbReference type="ARBA" id="ARBA00022989"/>
    </source>
</evidence>
<evidence type="ECO:0000313" key="17">
    <source>
        <dbReference type="EMBL" id="KAK4250759.1"/>
    </source>
</evidence>
<dbReference type="SUPFAM" id="SSF54001">
    <property type="entry name" value="Cysteine proteinases"/>
    <property type="match status" value="1"/>
</dbReference>
<evidence type="ECO:0000256" key="1">
    <source>
        <dbReference type="ARBA" id="ARBA00000707"/>
    </source>
</evidence>
<evidence type="ECO:0000256" key="3">
    <source>
        <dbReference type="ARBA" id="ARBA00005697"/>
    </source>
</evidence>
<dbReference type="GO" id="GO:0004843">
    <property type="term" value="F:cysteine-type deubiquitinase activity"/>
    <property type="evidence" value="ECO:0007669"/>
    <property type="project" value="UniProtKB-UniRule"/>
</dbReference>
<feature type="transmembrane region" description="Helical" evidence="15">
    <location>
        <begin position="165"/>
        <end position="187"/>
    </location>
</feature>
<sequence>MRPVNPMAGTAIQKSQVDRPSWFQRIKKGIENINQYLDEVVSKSCVGQLFQLHGSGHPKEIVGACFSTEIRAISQAFILAESGYDCPCEKPLDLQGNCANMVEWTECYNEIKLDLTTATTAVAGFSSILFGLFTNLPVALGPGMGLNAYFTYQVVGVKGSGSVNYRVALTAVFMEGWIFMFLALTGLRHWLVKIIPGTIKIASGVGIGLFLTLIGMSYSSGLGMVTGGTGTPLTIGGCRIEDLNESGECSSGIMTNPKMWVGIICGGLLTTVLMAFRVKGAIIIGIAIVSFMSWPRNTPLTYFPNTPDGNQRFSYFSKVVNFHPIQHTLAQQQWNLTGESGAHFVIALFTFLYVDIIDCTATLYSMARFSSRARRNKADFPRSTVAFCVDAFCISMGSLLGLSPVTAFIESSAGIAEGGRTGLTAVSTGICFLISLLFAPIFASIPTWATGSTLILVGCMMIRQVTKINWSYVGDAIPSFITMAFIPFSYSCAYGLIAGLFAYVVINSTIYIVVRLSGQTIVPEKYEMKEYWSWRLPGEKPWIVKALLQCIHWARRRKDRASSFSLSSRDDSMHADQQRHTTGSKAGADARDIPRATTPEPFRRVESDAGVFTYLLDNLGVKDVQFEELLSLDPDALSQLYPVYGVIFLFKFPTDAPYHAGDKPLDGTFDQDAAERLFFAAQTIQNACGTQALLSVLLNKNLDTASSSPERNDETIDIGPTLASFREFTMALPPEYRGEALSNSELIRDVHNSFARSSPFVDETQRQPDEGGEDAFHFIAYTPVDGTLYELDGLQPAPISHGPCGRDEFPRKVMDVLQRRVARYDAAEIRFNLLAMVRDLRVRAREIGDFELLAREERKRRDWQFENALRRHNFVGFAGEVLKGVVAAKLREGEGAYEKWVDQGRQKMLRRIEERKKGDGGVGEDVEMAG</sequence>
<dbReference type="GO" id="GO:0015854">
    <property type="term" value="P:guanine transport"/>
    <property type="evidence" value="ECO:0007669"/>
    <property type="project" value="TreeGrafter"/>
</dbReference>
<dbReference type="Pfam" id="PF00860">
    <property type="entry name" value="Xan_ur_permease"/>
    <property type="match status" value="2"/>
</dbReference>
<keyword evidence="6 13" id="KW-0645">Protease</keyword>
<dbReference type="InterPro" id="IPR038765">
    <property type="entry name" value="Papain-like_cys_pep_sf"/>
</dbReference>
<keyword evidence="8 13" id="KW-0833">Ubl conjugation pathway</keyword>
<comment type="similarity">
    <text evidence="3">Belongs to the nucleobase:cation symporter-2 (NCS2) (TC 2.A.40) family. Azg-like subfamily.</text>
</comment>
<evidence type="ECO:0000256" key="4">
    <source>
        <dbReference type="ARBA" id="ARBA00012759"/>
    </source>
</evidence>